<evidence type="ECO:0000256" key="9">
    <source>
        <dbReference type="ARBA" id="ARBA00023012"/>
    </source>
</evidence>
<dbReference type="AlphaFoldDB" id="A0A3M8K603"/>
<evidence type="ECO:0000256" key="7">
    <source>
        <dbReference type="ARBA" id="ARBA00022777"/>
    </source>
</evidence>
<evidence type="ECO:0000313" key="15">
    <source>
        <dbReference type="Proteomes" id="UP000266975"/>
    </source>
</evidence>
<dbReference type="InterPro" id="IPR004358">
    <property type="entry name" value="Sig_transdc_His_kin-like_C"/>
</dbReference>
<accession>A0A3M8K603</accession>
<evidence type="ECO:0000256" key="8">
    <source>
        <dbReference type="ARBA" id="ARBA00022989"/>
    </source>
</evidence>
<dbReference type="CDD" id="cd00075">
    <property type="entry name" value="HATPase"/>
    <property type="match status" value="1"/>
</dbReference>
<feature type="transmembrane region" description="Helical" evidence="11">
    <location>
        <begin position="182"/>
        <end position="206"/>
    </location>
</feature>
<evidence type="ECO:0000256" key="11">
    <source>
        <dbReference type="SAM" id="Phobius"/>
    </source>
</evidence>
<evidence type="ECO:0000256" key="4">
    <source>
        <dbReference type="ARBA" id="ARBA00022553"/>
    </source>
</evidence>
<dbReference type="EMBL" id="PTJO01000005">
    <property type="protein sequence ID" value="RNE48606.1"/>
    <property type="molecule type" value="Genomic_DNA"/>
</dbReference>
<evidence type="ECO:0000256" key="10">
    <source>
        <dbReference type="ARBA" id="ARBA00023136"/>
    </source>
</evidence>
<dbReference type="PANTHER" id="PTHR45436">
    <property type="entry name" value="SENSOR HISTIDINE KINASE YKOH"/>
    <property type="match status" value="1"/>
</dbReference>
<dbReference type="Pfam" id="PF00672">
    <property type="entry name" value="HAMP"/>
    <property type="match status" value="1"/>
</dbReference>
<dbReference type="InterPro" id="IPR003661">
    <property type="entry name" value="HisK_dim/P_dom"/>
</dbReference>
<dbReference type="Pfam" id="PF02518">
    <property type="entry name" value="HATPase_c"/>
    <property type="match status" value="1"/>
</dbReference>
<keyword evidence="4" id="KW-0597">Phosphoprotein</keyword>
<dbReference type="RefSeq" id="WP_123048537.1">
    <property type="nucleotide sequence ID" value="NZ_PTJO01000005.1"/>
</dbReference>
<sequence>MILRRPSAGEISSDNGRKTPLAGESLESVPWYKRIPLRLHLALLTALMVAIAVGMVVLVTYLAVSSALTANLDQQLERQASVLLERADESLTPSELEDEIATFKSYNPLTRVSISPPGWAFSSGDPIPIGGDFIDAGDRSAQTIRTVGQERVIAVRDDLGFTVVVGQDMFELRQLTSSLGSMLMAFMALGIAVSAVAGVVVATAGLNPLWRLQRAVDYVTRTDDLRPIPVIGNDELAQLTNSFNAMLATLGESRQRQAQLVGDAGHELKTPLTSMRTNIELLMMVYRPGAPNTISEQDRKELEHDVLAQMEELSRLIGDLVDLAREDVPETVSEEVSLDAIVGSALVRVRRRRPSVEFDVQTIPWLIKGDEFALGRAAVNLLDNAAKWSPEGGCVRIRMLQLSDSWVELSIADSGPGIPVEDREQVFERFHRAAEARSMPGSGLGLAIVKQVVLRHSGSIKVGESADGGAEMIVQLPGYPDEP</sequence>
<dbReference type="EC" id="2.7.13.3" evidence="3"/>
<feature type="transmembrane region" description="Helical" evidence="11">
    <location>
        <begin position="41"/>
        <end position="64"/>
    </location>
</feature>
<keyword evidence="5" id="KW-0808">Transferase</keyword>
<evidence type="ECO:0000256" key="1">
    <source>
        <dbReference type="ARBA" id="ARBA00000085"/>
    </source>
</evidence>
<evidence type="ECO:0000256" key="5">
    <source>
        <dbReference type="ARBA" id="ARBA00022679"/>
    </source>
</evidence>
<dbReference type="PRINTS" id="PR00344">
    <property type="entry name" value="BCTRLSENSOR"/>
</dbReference>
<dbReference type="SUPFAM" id="SSF158472">
    <property type="entry name" value="HAMP domain-like"/>
    <property type="match status" value="1"/>
</dbReference>
<keyword evidence="10 11" id="KW-0472">Membrane</keyword>
<evidence type="ECO:0000259" key="12">
    <source>
        <dbReference type="PROSITE" id="PS50109"/>
    </source>
</evidence>
<dbReference type="SUPFAM" id="SSF47384">
    <property type="entry name" value="Homodimeric domain of signal transducing histidine kinase"/>
    <property type="match status" value="1"/>
</dbReference>
<dbReference type="InterPro" id="IPR003594">
    <property type="entry name" value="HATPase_dom"/>
</dbReference>
<keyword evidence="15" id="KW-1185">Reference proteome</keyword>
<dbReference type="CDD" id="cd06225">
    <property type="entry name" value="HAMP"/>
    <property type="match status" value="1"/>
</dbReference>
<keyword evidence="8 11" id="KW-1133">Transmembrane helix</keyword>
<evidence type="ECO:0000256" key="2">
    <source>
        <dbReference type="ARBA" id="ARBA00004236"/>
    </source>
</evidence>
<evidence type="ECO:0000313" key="14">
    <source>
        <dbReference type="EMBL" id="RNE48606.1"/>
    </source>
</evidence>
<keyword evidence="6 11" id="KW-0812">Transmembrane</keyword>
<comment type="catalytic activity">
    <reaction evidence="1">
        <text>ATP + protein L-histidine = ADP + protein N-phospho-L-histidine.</text>
        <dbReference type="EC" id="2.7.13.3"/>
    </reaction>
</comment>
<dbReference type="GO" id="GO:0005886">
    <property type="term" value="C:plasma membrane"/>
    <property type="evidence" value="ECO:0007669"/>
    <property type="project" value="UniProtKB-SubCell"/>
</dbReference>
<dbReference type="SMART" id="SM00387">
    <property type="entry name" value="HATPase_c"/>
    <property type="match status" value="1"/>
</dbReference>
<feature type="domain" description="HAMP" evidence="13">
    <location>
        <begin position="203"/>
        <end position="255"/>
    </location>
</feature>
<dbReference type="Pfam" id="PF00512">
    <property type="entry name" value="HisKA"/>
    <property type="match status" value="1"/>
</dbReference>
<organism evidence="14 15">
    <name type="scientific">Corynebacterium alimapuense</name>
    <dbReference type="NCBI Taxonomy" id="1576874"/>
    <lineage>
        <taxon>Bacteria</taxon>
        <taxon>Bacillati</taxon>
        <taxon>Actinomycetota</taxon>
        <taxon>Actinomycetes</taxon>
        <taxon>Mycobacteriales</taxon>
        <taxon>Corynebacteriaceae</taxon>
        <taxon>Corynebacterium</taxon>
    </lineage>
</organism>
<feature type="domain" description="Histidine kinase" evidence="12">
    <location>
        <begin position="263"/>
        <end position="480"/>
    </location>
</feature>
<dbReference type="InterPro" id="IPR050428">
    <property type="entry name" value="TCS_sensor_his_kinase"/>
</dbReference>
<dbReference type="SMART" id="SM00388">
    <property type="entry name" value="HisKA"/>
    <property type="match status" value="1"/>
</dbReference>
<dbReference type="PROSITE" id="PS50885">
    <property type="entry name" value="HAMP"/>
    <property type="match status" value="1"/>
</dbReference>
<dbReference type="InterPro" id="IPR036890">
    <property type="entry name" value="HATPase_C_sf"/>
</dbReference>
<dbReference type="PANTHER" id="PTHR45436:SF5">
    <property type="entry name" value="SENSOR HISTIDINE KINASE TRCS"/>
    <property type="match status" value="1"/>
</dbReference>
<dbReference type="Gene3D" id="1.10.287.130">
    <property type="match status" value="1"/>
</dbReference>
<comment type="caution">
    <text evidence="14">The sequence shown here is derived from an EMBL/GenBank/DDBJ whole genome shotgun (WGS) entry which is preliminary data.</text>
</comment>
<dbReference type="Gene3D" id="6.10.340.10">
    <property type="match status" value="1"/>
</dbReference>
<evidence type="ECO:0000256" key="3">
    <source>
        <dbReference type="ARBA" id="ARBA00012438"/>
    </source>
</evidence>
<dbReference type="SUPFAM" id="SSF55874">
    <property type="entry name" value="ATPase domain of HSP90 chaperone/DNA topoisomerase II/histidine kinase"/>
    <property type="match status" value="1"/>
</dbReference>
<proteinExistence type="predicted"/>
<protein>
    <recommendedName>
        <fullName evidence="3">histidine kinase</fullName>
        <ecNumber evidence="3">2.7.13.3</ecNumber>
    </recommendedName>
</protein>
<name>A0A3M8K603_9CORY</name>
<comment type="subcellular location">
    <subcellularLocation>
        <location evidence="2">Cell membrane</location>
    </subcellularLocation>
</comment>
<dbReference type="CDD" id="cd00082">
    <property type="entry name" value="HisKA"/>
    <property type="match status" value="1"/>
</dbReference>
<gene>
    <name evidence="14" type="ORF">C5L39_08955</name>
</gene>
<dbReference type="Proteomes" id="UP000266975">
    <property type="component" value="Unassembled WGS sequence"/>
</dbReference>
<dbReference type="OrthoDB" id="9786919at2"/>
<dbReference type="GO" id="GO:0000155">
    <property type="term" value="F:phosphorelay sensor kinase activity"/>
    <property type="evidence" value="ECO:0007669"/>
    <property type="project" value="InterPro"/>
</dbReference>
<dbReference type="InterPro" id="IPR005467">
    <property type="entry name" value="His_kinase_dom"/>
</dbReference>
<keyword evidence="7 14" id="KW-0418">Kinase</keyword>
<dbReference type="InterPro" id="IPR036097">
    <property type="entry name" value="HisK_dim/P_sf"/>
</dbReference>
<dbReference type="PROSITE" id="PS50109">
    <property type="entry name" value="HIS_KIN"/>
    <property type="match status" value="1"/>
</dbReference>
<keyword evidence="9" id="KW-0902">Two-component regulatory system</keyword>
<dbReference type="InterPro" id="IPR003660">
    <property type="entry name" value="HAMP_dom"/>
</dbReference>
<dbReference type="SMART" id="SM00304">
    <property type="entry name" value="HAMP"/>
    <property type="match status" value="1"/>
</dbReference>
<evidence type="ECO:0000259" key="13">
    <source>
        <dbReference type="PROSITE" id="PS50885"/>
    </source>
</evidence>
<evidence type="ECO:0000256" key="6">
    <source>
        <dbReference type="ARBA" id="ARBA00022692"/>
    </source>
</evidence>
<reference evidence="14 15" key="1">
    <citation type="submission" date="2018-02" db="EMBL/GenBank/DDBJ databases">
        <title>Corynebacterium alimpuense sp. nov., a marine obligate actinomycete isolated from sediments of Valparaiso bay, Chile.</title>
        <authorList>
            <person name="Claverias F."/>
            <person name="Gonzales-Siles L."/>
            <person name="Salva-Serra F."/>
            <person name="Inganaes E."/>
            <person name="Molin K."/>
            <person name="Cumsille A."/>
            <person name="Undabarrena A."/>
            <person name="Couve E."/>
            <person name="Moore E.R.B."/>
            <person name="Gomila M."/>
            <person name="Camara B."/>
        </authorList>
    </citation>
    <scope>NUCLEOTIDE SEQUENCE [LARGE SCALE GENOMIC DNA]</scope>
    <source>
        <strain evidence="14 15">CCUG 69366</strain>
    </source>
</reference>
<dbReference type="Gene3D" id="3.30.565.10">
    <property type="entry name" value="Histidine kinase-like ATPase, C-terminal domain"/>
    <property type="match status" value="1"/>
</dbReference>